<dbReference type="Proteomes" id="UP000697107">
    <property type="component" value="Unassembled WGS sequence"/>
</dbReference>
<evidence type="ECO:0000313" key="1">
    <source>
        <dbReference type="EMBL" id="KAG2843447.1"/>
    </source>
</evidence>
<evidence type="ECO:0000313" key="4">
    <source>
        <dbReference type="EMBL" id="KAG2967309.1"/>
    </source>
</evidence>
<evidence type="ECO:0000313" key="3">
    <source>
        <dbReference type="EMBL" id="KAG2906266.1"/>
    </source>
</evidence>
<organism evidence="2 6">
    <name type="scientific">Phytophthora cactorum</name>
    <dbReference type="NCBI Taxonomy" id="29920"/>
    <lineage>
        <taxon>Eukaryota</taxon>
        <taxon>Sar</taxon>
        <taxon>Stramenopiles</taxon>
        <taxon>Oomycota</taxon>
        <taxon>Peronosporomycetes</taxon>
        <taxon>Peronosporales</taxon>
        <taxon>Peronosporaceae</taxon>
        <taxon>Phytophthora</taxon>
    </lineage>
</organism>
<name>A0A8T1B403_9STRA</name>
<sequence>MHANNGTVAENWIIERGGWQLDRVNKAFGYMLGTTQADQQVSRVLSSWEPKEGARLPSLSALENPILGRAMKMKAVLFASTVTFSDQSLNLDEDVADVLVATLFLHYPDMLRFCDSSPFVVKMREAMVARSIGESEVLAWSSTIGR</sequence>
<dbReference type="AlphaFoldDB" id="A0A8T1B403"/>
<dbReference type="EMBL" id="RCMI01000946">
    <property type="protein sequence ID" value="KAG2893674.1"/>
    <property type="molecule type" value="Genomic_DNA"/>
</dbReference>
<evidence type="ECO:0000313" key="6">
    <source>
        <dbReference type="Proteomes" id="UP000774804"/>
    </source>
</evidence>
<dbReference type="Proteomes" id="UP000760860">
    <property type="component" value="Unassembled WGS sequence"/>
</dbReference>
<evidence type="ECO:0000313" key="5">
    <source>
        <dbReference type="EMBL" id="KAG3211158.1"/>
    </source>
</evidence>
<protein>
    <submittedName>
        <fullName evidence="2">Uncharacterized protein</fullName>
    </submittedName>
</protein>
<proteinExistence type="predicted"/>
<reference evidence="2" key="1">
    <citation type="submission" date="2018-10" db="EMBL/GenBank/DDBJ databases">
        <title>Effector identification in a new, highly contiguous assembly of the strawberry crown rot pathogen Phytophthora cactorum.</title>
        <authorList>
            <person name="Armitage A.D."/>
            <person name="Nellist C.F."/>
            <person name="Bates H."/>
            <person name="Vickerstaff R.J."/>
            <person name="Harrison R.J."/>
        </authorList>
    </citation>
    <scope>NUCLEOTIDE SEQUENCE</scope>
    <source>
        <strain evidence="1">15-7</strain>
        <strain evidence="2">4032</strain>
        <strain evidence="3">4040</strain>
        <strain evidence="4">P415</strain>
        <strain evidence="5">P421</strain>
    </source>
</reference>
<evidence type="ECO:0000313" key="2">
    <source>
        <dbReference type="EMBL" id="KAG2893674.1"/>
    </source>
</evidence>
<dbReference type="EMBL" id="RCML01000942">
    <property type="protein sequence ID" value="KAG2967309.1"/>
    <property type="molecule type" value="Genomic_DNA"/>
</dbReference>
<dbReference type="Proteomes" id="UP000774804">
    <property type="component" value="Unassembled WGS sequence"/>
</dbReference>
<dbReference type="EMBL" id="RCMK01000966">
    <property type="protein sequence ID" value="KAG2906266.1"/>
    <property type="molecule type" value="Genomic_DNA"/>
</dbReference>
<dbReference type="Proteomes" id="UP000736787">
    <property type="component" value="Unassembled WGS sequence"/>
</dbReference>
<gene>
    <name evidence="1" type="ORF">PC113_g18600</name>
    <name evidence="2" type="ORF">PC115_g18381</name>
    <name evidence="3" type="ORF">PC117_g20550</name>
    <name evidence="4" type="ORF">PC118_g18663</name>
    <name evidence="5" type="ORF">PC129_g17858</name>
</gene>
<comment type="caution">
    <text evidence="2">The sequence shown here is derived from an EMBL/GenBank/DDBJ whole genome shotgun (WGS) entry which is preliminary data.</text>
</comment>
<dbReference type="EMBL" id="RCMG01000886">
    <property type="protein sequence ID" value="KAG2843447.1"/>
    <property type="molecule type" value="Genomic_DNA"/>
</dbReference>
<accession>A0A8T1B403</accession>
<dbReference type="EMBL" id="RCMV01000991">
    <property type="protein sequence ID" value="KAG3211158.1"/>
    <property type="molecule type" value="Genomic_DNA"/>
</dbReference>
<dbReference type="Proteomes" id="UP000735874">
    <property type="component" value="Unassembled WGS sequence"/>
</dbReference>
<dbReference type="VEuPathDB" id="FungiDB:PC110_g13608"/>